<gene>
    <name evidence="3" type="ORF">TWF481_002892</name>
</gene>
<dbReference type="GO" id="GO:0035091">
    <property type="term" value="F:phosphatidylinositol binding"/>
    <property type="evidence" value="ECO:0007669"/>
    <property type="project" value="TreeGrafter"/>
</dbReference>
<feature type="compositionally biased region" description="Low complexity" evidence="1">
    <location>
        <begin position="126"/>
        <end position="137"/>
    </location>
</feature>
<name>A0AAV9VUF3_9PEZI</name>
<sequence>MMRVSGDGDDGDDSSNAATDRKQDKGKQSEPKENKTVSKSPLLQLLFSTFVVPIPGLKDISQDFWTKRVQPLIDDLAKANLSESYDKGSMGIRKTLATAISALIESKNSNPESQSSKKPKTVLQNSTSPPSSPTQSSYAMTKKTTA</sequence>
<dbReference type="PANTHER" id="PTHR47185">
    <property type="entry name" value="PX DOMAIN-CONTAINING PROTEIN YPR097W"/>
    <property type="match status" value="1"/>
</dbReference>
<feature type="domain" description="PX-associated" evidence="2">
    <location>
        <begin position="32"/>
        <end position="106"/>
    </location>
</feature>
<dbReference type="InterPro" id="IPR024555">
    <property type="entry name" value="PX-associated"/>
</dbReference>
<evidence type="ECO:0000256" key="1">
    <source>
        <dbReference type="SAM" id="MobiDB-lite"/>
    </source>
</evidence>
<dbReference type="PANTHER" id="PTHR47185:SF2">
    <property type="entry name" value="FUNGAL PROTEIN"/>
    <property type="match status" value="1"/>
</dbReference>
<evidence type="ECO:0000313" key="4">
    <source>
        <dbReference type="Proteomes" id="UP001370758"/>
    </source>
</evidence>
<comment type="caution">
    <text evidence="3">The sequence shown here is derived from an EMBL/GenBank/DDBJ whole genome shotgun (WGS) entry which is preliminary data.</text>
</comment>
<evidence type="ECO:0000259" key="2">
    <source>
        <dbReference type="Pfam" id="PF12828"/>
    </source>
</evidence>
<dbReference type="InterPro" id="IPR047168">
    <property type="entry name" value="LEC1-like"/>
</dbReference>
<proteinExistence type="predicted"/>
<dbReference type="Pfam" id="PF12828">
    <property type="entry name" value="PXB"/>
    <property type="match status" value="1"/>
</dbReference>
<feature type="compositionally biased region" description="Polar residues" evidence="1">
    <location>
        <begin position="106"/>
        <end position="116"/>
    </location>
</feature>
<dbReference type="EMBL" id="JAVHJL010000012">
    <property type="protein sequence ID" value="KAK6495847.1"/>
    <property type="molecule type" value="Genomic_DNA"/>
</dbReference>
<feature type="region of interest" description="Disordered" evidence="1">
    <location>
        <begin position="1"/>
        <end position="38"/>
    </location>
</feature>
<dbReference type="Proteomes" id="UP001370758">
    <property type="component" value="Unassembled WGS sequence"/>
</dbReference>
<protein>
    <recommendedName>
        <fullName evidence="2">PX-associated domain-containing protein</fullName>
    </recommendedName>
</protein>
<feature type="compositionally biased region" description="Basic and acidic residues" evidence="1">
    <location>
        <begin position="19"/>
        <end position="36"/>
    </location>
</feature>
<accession>A0AAV9VUF3</accession>
<reference evidence="3 4" key="1">
    <citation type="submission" date="2023-08" db="EMBL/GenBank/DDBJ databases">
        <authorList>
            <person name="Palmer J.M."/>
        </authorList>
    </citation>
    <scope>NUCLEOTIDE SEQUENCE [LARGE SCALE GENOMIC DNA]</scope>
    <source>
        <strain evidence="3 4">TWF481</strain>
    </source>
</reference>
<dbReference type="AlphaFoldDB" id="A0AAV9VUF3"/>
<feature type="region of interest" description="Disordered" evidence="1">
    <location>
        <begin position="105"/>
        <end position="146"/>
    </location>
</feature>
<keyword evidence="4" id="KW-1185">Reference proteome</keyword>
<evidence type="ECO:0000313" key="3">
    <source>
        <dbReference type="EMBL" id="KAK6495847.1"/>
    </source>
</evidence>
<organism evidence="3 4">
    <name type="scientific">Arthrobotrys musiformis</name>
    <dbReference type="NCBI Taxonomy" id="47236"/>
    <lineage>
        <taxon>Eukaryota</taxon>
        <taxon>Fungi</taxon>
        <taxon>Dikarya</taxon>
        <taxon>Ascomycota</taxon>
        <taxon>Pezizomycotina</taxon>
        <taxon>Orbiliomycetes</taxon>
        <taxon>Orbiliales</taxon>
        <taxon>Orbiliaceae</taxon>
        <taxon>Arthrobotrys</taxon>
    </lineage>
</organism>